<protein>
    <submittedName>
        <fullName evidence="1">Uncharacterized protein</fullName>
    </submittedName>
</protein>
<dbReference type="EMBL" id="CP050549">
    <property type="protein sequence ID" value="QND41598.1"/>
    <property type="molecule type" value="Genomic_DNA"/>
</dbReference>
<organism evidence="1 2">
    <name type="scientific">Rhizobium leguminosarum bv. viciae</name>
    <dbReference type="NCBI Taxonomy" id="387"/>
    <lineage>
        <taxon>Bacteria</taxon>
        <taxon>Pseudomonadati</taxon>
        <taxon>Pseudomonadota</taxon>
        <taxon>Alphaproteobacteria</taxon>
        <taxon>Hyphomicrobiales</taxon>
        <taxon>Rhizobiaceae</taxon>
        <taxon>Rhizobium/Agrobacterium group</taxon>
        <taxon>Rhizobium</taxon>
    </lineage>
</organism>
<evidence type="ECO:0000313" key="1">
    <source>
        <dbReference type="EMBL" id="QND41598.1"/>
    </source>
</evidence>
<accession>A0A7G6RH66</accession>
<sequence>MSAEPPTSPGGLAARILAWLTEKFTRNFSAGKDLQRLPKISSSGLIFGHSLHQNADFLANRTADTEVEELAMPNGISRRIVPVKPPCYAVKRPATGGFL</sequence>
<proteinExistence type="predicted"/>
<gene>
    <name evidence="1" type="ORF">HB770_00725</name>
</gene>
<dbReference type="AlphaFoldDB" id="A0A7G6RH66"/>
<evidence type="ECO:0000313" key="2">
    <source>
        <dbReference type="Proteomes" id="UP000515518"/>
    </source>
</evidence>
<name>A0A7G6RH66_RHILV</name>
<reference evidence="2" key="1">
    <citation type="journal article" date="2020" name="Mol. Plant Microbe">
        <title>Rhizobial microsymbionts of the narrowly endemic Oxytropis species growing in Kamchatka are characterized by significant genetic diversity and possess a set of genes that are associated with T3SS and T6SS secretion systems and can affect the development of symbiosis.</title>
        <authorList>
            <person name="Safronova V."/>
            <person name="Guro P."/>
            <person name="Sazanova A."/>
            <person name="Kuznetsova I."/>
            <person name="Belimov A."/>
            <person name="Yakubov V."/>
            <person name="Chirak E."/>
            <person name="Afonin A."/>
            <person name="Gogolev Y."/>
            <person name="Andronov E."/>
            <person name="Tikhonovich I."/>
        </authorList>
    </citation>
    <scope>NUCLEOTIDE SEQUENCE [LARGE SCALE GENOMIC DNA]</scope>
    <source>
        <strain evidence="2">RCAM0610</strain>
    </source>
</reference>
<dbReference type="Proteomes" id="UP000515518">
    <property type="component" value="Chromosome"/>
</dbReference>